<dbReference type="KEGG" id="adin:H7849_02515"/>
<feature type="transmembrane region" description="Helical" evidence="1">
    <location>
        <begin position="24"/>
        <end position="43"/>
    </location>
</feature>
<keyword evidence="3" id="KW-1185">Reference proteome</keyword>
<reference evidence="2 3" key="1">
    <citation type="submission" date="2020-08" db="EMBL/GenBank/DDBJ databases">
        <title>Edaphobacter telluris sp. nov. and Acidobacterium dinghuensis sp. nov., two acidobacteria isolated from forest soil.</title>
        <authorList>
            <person name="Fu J."/>
            <person name="Qiu L."/>
        </authorList>
    </citation>
    <scope>NUCLEOTIDE SEQUENCE [LARGE SCALE GENOMIC DNA]</scope>
    <source>
        <strain evidence="2">4Y35</strain>
    </source>
</reference>
<evidence type="ECO:0000256" key="1">
    <source>
        <dbReference type="SAM" id="Phobius"/>
    </source>
</evidence>
<dbReference type="RefSeq" id="WP_186743891.1">
    <property type="nucleotide sequence ID" value="NZ_CP060394.1"/>
</dbReference>
<proteinExistence type="predicted"/>
<protein>
    <submittedName>
        <fullName evidence="2">Flp family type IVb pilin</fullName>
    </submittedName>
</protein>
<keyword evidence="1" id="KW-0812">Transmembrane</keyword>
<keyword evidence="1" id="KW-0472">Membrane</keyword>
<sequence>MKDTFLKLSVKLQTLMMREEGQDLIEYALVVALIAFAATVGMGKVASAINNAFISIQTALSANVS</sequence>
<dbReference type="AlphaFoldDB" id="A0A7G8BK18"/>
<evidence type="ECO:0000313" key="3">
    <source>
        <dbReference type="Proteomes" id="UP000515312"/>
    </source>
</evidence>
<keyword evidence="1" id="KW-1133">Transmembrane helix</keyword>
<organism evidence="2 3">
    <name type="scientific">Alloacidobacterium dinghuense</name>
    <dbReference type="NCBI Taxonomy" id="2763107"/>
    <lineage>
        <taxon>Bacteria</taxon>
        <taxon>Pseudomonadati</taxon>
        <taxon>Acidobacteriota</taxon>
        <taxon>Terriglobia</taxon>
        <taxon>Terriglobales</taxon>
        <taxon>Acidobacteriaceae</taxon>
        <taxon>Alloacidobacterium</taxon>
    </lineage>
</organism>
<dbReference type="EMBL" id="CP060394">
    <property type="protein sequence ID" value="QNI32888.1"/>
    <property type="molecule type" value="Genomic_DNA"/>
</dbReference>
<evidence type="ECO:0000313" key="2">
    <source>
        <dbReference type="EMBL" id="QNI32888.1"/>
    </source>
</evidence>
<gene>
    <name evidence="2" type="ORF">H7849_02515</name>
</gene>
<name>A0A7G8BK18_9BACT</name>
<dbReference type="Proteomes" id="UP000515312">
    <property type="component" value="Chromosome"/>
</dbReference>
<accession>A0A7G8BK18</accession>